<gene>
    <name evidence="1" type="ORF">R3P38DRAFT_684916</name>
</gene>
<evidence type="ECO:0008006" key="3">
    <source>
        <dbReference type="Google" id="ProtNLM"/>
    </source>
</evidence>
<evidence type="ECO:0000313" key="1">
    <source>
        <dbReference type="EMBL" id="KAK7062034.1"/>
    </source>
</evidence>
<dbReference type="EMBL" id="JAWWNJ010000002">
    <property type="protein sequence ID" value="KAK7062034.1"/>
    <property type="molecule type" value="Genomic_DNA"/>
</dbReference>
<protein>
    <recommendedName>
        <fullName evidence="3">F-box domain-containing protein</fullName>
    </recommendedName>
</protein>
<reference evidence="1 2" key="1">
    <citation type="journal article" date="2024" name="J Genomics">
        <title>Draft genome sequencing and assembly of Favolaschia claudopus CIRM-BRFM 2984 isolated from oak limbs.</title>
        <authorList>
            <person name="Navarro D."/>
            <person name="Drula E."/>
            <person name="Chaduli D."/>
            <person name="Cazenave R."/>
            <person name="Ahrendt S."/>
            <person name="Wang J."/>
            <person name="Lipzen A."/>
            <person name="Daum C."/>
            <person name="Barry K."/>
            <person name="Grigoriev I.V."/>
            <person name="Favel A."/>
            <person name="Rosso M.N."/>
            <person name="Martin F."/>
        </authorList>
    </citation>
    <scope>NUCLEOTIDE SEQUENCE [LARGE SCALE GENOMIC DNA]</scope>
    <source>
        <strain evidence="1 2">CIRM-BRFM 2984</strain>
    </source>
</reference>
<dbReference type="SUPFAM" id="SSF52047">
    <property type="entry name" value="RNI-like"/>
    <property type="match status" value="1"/>
</dbReference>
<dbReference type="Proteomes" id="UP001362999">
    <property type="component" value="Unassembled WGS sequence"/>
</dbReference>
<name>A0AAW0EAA0_9AGAR</name>
<keyword evidence="2" id="KW-1185">Reference proteome</keyword>
<proteinExistence type="predicted"/>
<evidence type="ECO:0000313" key="2">
    <source>
        <dbReference type="Proteomes" id="UP001362999"/>
    </source>
</evidence>
<accession>A0AAW0EAA0</accession>
<dbReference type="AlphaFoldDB" id="A0AAW0EAA0"/>
<comment type="caution">
    <text evidence="1">The sequence shown here is derived from an EMBL/GenBank/DDBJ whole genome shotgun (WGS) entry which is preliminary data.</text>
</comment>
<sequence length="292" mass="33218">MSVLPPELEREIFEICALSQPRAIITLLLVAQRVKYWIEPLLYRTMALEYPIKARRNFTSDFVLSSIRTKSSIFLQQSIRHLAFCRTNDDFDAKADIILAACPRVENLLILDLPYKRVQCIAHLSLTRLYAPCEALLRTLPPTHAFFSRLTHFAVFWGLYEMSEGEICAALAALPQLSHLSFSHPHFIRICPTLLAMCNSLRVLVSLLWDVPLGRRGDELARDGRFVMMKLKGAAPIEDWYKGAECGEDYWSRAEVFIARRRAGQIDALQYNIGPEWNPSENSTGAKDSSGQ</sequence>
<organism evidence="1 2">
    <name type="scientific">Favolaschia claudopus</name>
    <dbReference type="NCBI Taxonomy" id="2862362"/>
    <lineage>
        <taxon>Eukaryota</taxon>
        <taxon>Fungi</taxon>
        <taxon>Dikarya</taxon>
        <taxon>Basidiomycota</taxon>
        <taxon>Agaricomycotina</taxon>
        <taxon>Agaricomycetes</taxon>
        <taxon>Agaricomycetidae</taxon>
        <taxon>Agaricales</taxon>
        <taxon>Marasmiineae</taxon>
        <taxon>Mycenaceae</taxon>
        <taxon>Favolaschia</taxon>
    </lineage>
</organism>